<dbReference type="EMBL" id="FNRK01000016">
    <property type="protein sequence ID" value="SEA61666.1"/>
    <property type="molecule type" value="Genomic_DNA"/>
</dbReference>
<accession>A0A1H4CMJ6</accession>
<gene>
    <name evidence="5" type="ORF">SAMN04515656_11641</name>
</gene>
<dbReference type="GO" id="GO:0005524">
    <property type="term" value="F:ATP binding"/>
    <property type="evidence" value="ECO:0007669"/>
    <property type="project" value="UniProtKB-KW"/>
</dbReference>
<dbReference type="PIRSF" id="PIRSF012294">
    <property type="entry name" value="ATR_EutT"/>
    <property type="match status" value="1"/>
</dbReference>
<keyword evidence="6" id="KW-1185">Reference proteome</keyword>
<name>A0A1H4CMJ6_9FIRM</name>
<evidence type="ECO:0000256" key="3">
    <source>
        <dbReference type="ARBA" id="ARBA00022840"/>
    </source>
</evidence>
<feature type="domain" description="Cobalamin adenosyltransferase-like" evidence="4">
    <location>
        <begin position="86"/>
        <end position="245"/>
    </location>
</feature>
<sequence>MKVITEAALRQDLKANETVYHLEQGKILSPAAQEYLSQRKIKILRECQAASEKGQSAAPPAALPLSEKPRYIDEETGAFFMEKPEYMTQLHGNVLVMKTHPRIIFRGKLDYLQAVIIRNQAGLMASGRSGILIEELEDILETLRQMMRSEVLDTPFIKATIIGLDQSQLRAQSHDPMAYFNIKQMVLPDKSLGEEYACLNILRTEIRQVEISAIKAYQQGKAVHHGDIVEGLNRLSSAVHIMMCKYLAGMYNG</sequence>
<dbReference type="SUPFAM" id="SSF89028">
    <property type="entry name" value="Cobalamin adenosyltransferase-like"/>
    <property type="match status" value="1"/>
</dbReference>
<evidence type="ECO:0000256" key="1">
    <source>
        <dbReference type="ARBA" id="ARBA00022679"/>
    </source>
</evidence>
<dbReference type="STRING" id="81409.SAMN04515656_11641"/>
<reference evidence="5 6" key="1">
    <citation type="submission" date="2016-10" db="EMBL/GenBank/DDBJ databases">
        <authorList>
            <person name="de Groot N.N."/>
        </authorList>
    </citation>
    <scope>NUCLEOTIDE SEQUENCE [LARGE SCALE GENOMIC DNA]</scope>
    <source>
        <strain evidence="5 6">SR12</strain>
    </source>
</reference>
<dbReference type="RefSeq" id="WP_090308218.1">
    <property type="nucleotide sequence ID" value="NZ_FNRK01000016.1"/>
</dbReference>
<dbReference type="InterPro" id="IPR016030">
    <property type="entry name" value="CblAdoTrfase-like"/>
</dbReference>
<dbReference type="InterPro" id="IPR009194">
    <property type="entry name" value="AdoTrfase_EutT"/>
</dbReference>
<dbReference type="OrthoDB" id="306726at2"/>
<dbReference type="GO" id="GO:0008817">
    <property type="term" value="F:corrinoid adenosyltransferase activity"/>
    <property type="evidence" value="ECO:0007669"/>
    <property type="project" value="InterPro"/>
</dbReference>
<protein>
    <submittedName>
        <fullName evidence="5">Ethanolamine utilization cobalamin adenosyltransferase</fullName>
    </submittedName>
</protein>
<evidence type="ECO:0000313" key="5">
    <source>
        <dbReference type="EMBL" id="SEA61666.1"/>
    </source>
</evidence>
<dbReference type="Pfam" id="PF01923">
    <property type="entry name" value="Cob_adeno_trans"/>
    <property type="match status" value="1"/>
</dbReference>
<evidence type="ECO:0000313" key="6">
    <source>
        <dbReference type="Proteomes" id="UP000199394"/>
    </source>
</evidence>
<evidence type="ECO:0000256" key="2">
    <source>
        <dbReference type="ARBA" id="ARBA00022741"/>
    </source>
</evidence>
<evidence type="ECO:0000259" key="4">
    <source>
        <dbReference type="Pfam" id="PF01923"/>
    </source>
</evidence>
<dbReference type="Gene3D" id="1.20.1200.10">
    <property type="entry name" value="Cobalamin adenosyltransferase-like"/>
    <property type="match status" value="1"/>
</dbReference>
<organism evidence="5 6">
    <name type="scientific">Eubacterium aggregans</name>
    <dbReference type="NCBI Taxonomy" id="81409"/>
    <lineage>
        <taxon>Bacteria</taxon>
        <taxon>Bacillati</taxon>
        <taxon>Bacillota</taxon>
        <taxon>Clostridia</taxon>
        <taxon>Eubacteriales</taxon>
        <taxon>Eubacteriaceae</taxon>
        <taxon>Eubacterium</taxon>
    </lineage>
</organism>
<proteinExistence type="predicted"/>
<keyword evidence="1 5" id="KW-0808">Transferase</keyword>
<dbReference type="Proteomes" id="UP000199394">
    <property type="component" value="Unassembled WGS sequence"/>
</dbReference>
<dbReference type="GO" id="GO:0006580">
    <property type="term" value="P:ethanolamine metabolic process"/>
    <property type="evidence" value="ECO:0007669"/>
    <property type="project" value="InterPro"/>
</dbReference>
<keyword evidence="2" id="KW-0547">Nucleotide-binding</keyword>
<keyword evidence="3" id="KW-0067">ATP-binding</keyword>
<dbReference type="GO" id="GO:0009236">
    <property type="term" value="P:cobalamin biosynthetic process"/>
    <property type="evidence" value="ECO:0007669"/>
    <property type="project" value="InterPro"/>
</dbReference>
<dbReference type="AlphaFoldDB" id="A0A1H4CMJ6"/>
<dbReference type="InterPro" id="IPR036451">
    <property type="entry name" value="CblAdoTrfase-like_sf"/>
</dbReference>